<dbReference type="Pfam" id="PF00266">
    <property type="entry name" value="Aminotran_5"/>
    <property type="match status" value="1"/>
</dbReference>
<comment type="caution">
    <text evidence="11">The sequence shown here is derived from an EMBL/GenBank/DDBJ whole genome shotgun (WGS) entry which is preliminary data.</text>
</comment>
<accession>A0ABP0MNH6</accession>
<reference evidence="11 12" key="1">
    <citation type="submission" date="2024-02" db="EMBL/GenBank/DDBJ databases">
        <authorList>
            <person name="Chen Y."/>
            <person name="Shah S."/>
            <person name="Dougan E. K."/>
            <person name="Thang M."/>
            <person name="Chan C."/>
        </authorList>
    </citation>
    <scope>NUCLEOTIDE SEQUENCE [LARGE SCALE GENOMIC DNA]</scope>
</reference>
<keyword evidence="5" id="KW-0479">Metal-binding</keyword>
<evidence type="ECO:0000256" key="2">
    <source>
        <dbReference type="ARBA" id="ARBA00006490"/>
    </source>
</evidence>
<dbReference type="EC" id="2.8.1.7" evidence="3"/>
<keyword evidence="7" id="KW-0408">Iron</keyword>
<evidence type="ECO:0000313" key="12">
    <source>
        <dbReference type="Proteomes" id="UP001642464"/>
    </source>
</evidence>
<evidence type="ECO:0000256" key="8">
    <source>
        <dbReference type="ARBA" id="ARBA00023014"/>
    </source>
</evidence>
<dbReference type="PANTHER" id="PTHR11601:SF34">
    <property type="entry name" value="CYSTEINE DESULFURASE"/>
    <property type="match status" value="1"/>
</dbReference>
<evidence type="ECO:0000256" key="5">
    <source>
        <dbReference type="ARBA" id="ARBA00022723"/>
    </source>
</evidence>
<dbReference type="PIRSF" id="PIRSF005572">
    <property type="entry name" value="NifS"/>
    <property type="match status" value="1"/>
</dbReference>
<dbReference type="InterPro" id="IPR015421">
    <property type="entry name" value="PyrdxlP-dep_Trfase_major"/>
</dbReference>
<evidence type="ECO:0000256" key="9">
    <source>
        <dbReference type="RuleBase" id="RU004504"/>
    </source>
</evidence>
<feature type="domain" description="Aminotransferase class V" evidence="10">
    <location>
        <begin position="6"/>
        <end position="368"/>
    </location>
</feature>
<dbReference type="Gene3D" id="3.90.1150.10">
    <property type="entry name" value="Aspartate Aminotransferase, domain 1"/>
    <property type="match status" value="1"/>
</dbReference>
<dbReference type="InterPro" id="IPR015422">
    <property type="entry name" value="PyrdxlP-dep_Trfase_small"/>
</dbReference>
<dbReference type="InterPro" id="IPR000192">
    <property type="entry name" value="Aminotrans_V_dom"/>
</dbReference>
<dbReference type="InterPro" id="IPR020578">
    <property type="entry name" value="Aminotrans_V_PyrdxlP_BS"/>
</dbReference>
<comment type="similarity">
    <text evidence="2">Belongs to the class-V pyridoxal-phosphate-dependent aminotransferase family. NifS/IscS subfamily.</text>
</comment>
<comment type="cofactor">
    <cofactor evidence="1 9">
        <name>pyridoxal 5'-phosphate</name>
        <dbReference type="ChEBI" id="CHEBI:597326"/>
    </cofactor>
</comment>
<dbReference type="PROSITE" id="PS00595">
    <property type="entry name" value="AA_TRANSFER_CLASS_5"/>
    <property type="match status" value="1"/>
</dbReference>
<dbReference type="Gene3D" id="1.10.260.50">
    <property type="match status" value="1"/>
</dbReference>
<evidence type="ECO:0000256" key="3">
    <source>
        <dbReference type="ARBA" id="ARBA00012239"/>
    </source>
</evidence>
<dbReference type="Proteomes" id="UP001642464">
    <property type="component" value="Unassembled WGS sequence"/>
</dbReference>
<evidence type="ECO:0000259" key="10">
    <source>
        <dbReference type="Pfam" id="PF00266"/>
    </source>
</evidence>
<sequence length="385" mass="41257">MSSESIYLDANATTAQASAVTQAMIECYERFGANPASQHRPGHQARRRLEDAREAIAETLGAEIGGPQADQLILTSGGTEANNLAIFGLSGPPGSRTIVSSIEHPCVAGAAEQLSREDHRVDLLPVGRSGVIDPTELEKLLTDTAHLVSVMLANHETGALQPLPEIAAIAHEHRALIHTDAVQAVGKIDINFRELGVDAMTVTAHKCHGPLGIGALLLRNGVKLQPRLFGGSQQYGLRPGTENVALAVGMQTALELWRKESQERTQRMQELRDRFEALLLVEIEGLQVHSRSVARLPQTSNLAFPGVERQAFFMALDMAGVACSTGSACQSGSSEPSPTLLAMGCEKSQIDSSLRFSLGATTEAAEVDEAARRIILAYKHLRKAK</sequence>
<evidence type="ECO:0000256" key="1">
    <source>
        <dbReference type="ARBA" id="ARBA00001933"/>
    </source>
</evidence>
<dbReference type="EMBL" id="CAXAMM010022914">
    <property type="protein sequence ID" value="CAK9052761.1"/>
    <property type="molecule type" value="Genomic_DNA"/>
</dbReference>
<keyword evidence="8" id="KW-0411">Iron-sulfur</keyword>
<protein>
    <recommendedName>
        <fullName evidence="3">cysteine desulfurase</fullName>
        <ecNumber evidence="3">2.8.1.7</ecNumber>
    </recommendedName>
</protein>
<dbReference type="PANTHER" id="PTHR11601">
    <property type="entry name" value="CYSTEINE DESULFURYLASE FAMILY MEMBER"/>
    <property type="match status" value="1"/>
</dbReference>
<evidence type="ECO:0000256" key="7">
    <source>
        <dbReference type="ARBA" id="ARBA00023004"/>
    </source>
</evidence>
<keyword evidence="12" id="KW-1185">Reference proteome</keyword>
<keyword evidence="4" id="KW-0808">Transferase</keyword>
<gene>
    <name evidence="11" type="ORF">SCF082_LOCUS28834</name>
</gene>
<name>A0ABP0MNH6_9DINO</name>
<proteinExistence type="inferred from homology"/>
<evidence type="ECO:0000256" key="6">
    <source>
        <dbReference type="ARBA" id="ARBA00022898"/>
    </source>
</evidence>
<dbReference type="Gene3D" id="3.40.640.10">
    <property type="entry name" value="Type I PLP-dependent aspartate aminotransferase-like (Major domain)"/>
    <property type="match status" value="1"/>
</dbReference>
<evidence type="ECO:0000256" key="4">
    <source>
        <dbReference type="ARBA" id="ARBA00022679"/>
    </source>
</evidence>
<dbReference type="InterPro" id="IPR016454">
    <property type="entry name" value="Cysteine_dSase"/>
</dbReference>
<evidence type="ECO:0000313" key="11">
    <source>
        <dbReference type="EMBL" id="CAK9052761.1"/>
    </source>
</evidence>
<organism evidence="11 12">
    <name type="scientific">Durusdinium trenchii</name>
    <dbReference type="NCBI Taxonomy" id="1381693"/>
    <lineage>
        <taxon>Eukaryota</taxon>
        <taxon>Sar</taxon>
        <taxon>Alveolata</taxon>
        <taxon>Dinophyceae</taxon>
        <taxon>Suessiales</taxon>
        <taxon>Symbiodiniaceae</taxon>
        <taxon>Durusdinium</taxon>
    </lineage>
</organism>
<dbReference type="SUPFAM" id="SSF53383">
    <property type="entry name" value="PLP-dependent transferases"/>
    <property type="match status" value="1"/>
</dbReference>
<dbReference type="InterPro" id="IPR015424">
    <property type="entry name" value="PyrdxlP-dep_Trfase"/>
</dbReference>
<keyword evidence="6" id="KW-0663">Pyridoxal phosphate</keyword>